<dbReference type="GO" id="GO:0003700">
    <property type="term" value="F:DNA-binding transcription factor activity"/>
    <property type="evidence" value="ECO:0007669"/>
    <property type="project" value="InterPro"/>
</dbReference>
<organism evidence="2 3">
    <name type="scientific">Clostridium homopropionicum DSM 5847</name>
    <dbReference type="NCBI Taxonomy" id="1121318"/>
    <lineage>
        <taxon>Bacteria</taxon>
        <taxon>Bacillati</taxon>
        <taxon>Bacillota</taxon>
        <taxon>Clostridia</taxon>
        <taxon>Eubacteriales</taxon>
        <taxon>Clostridiaceae</taxon>
        <taxon>Clostridium</taxon>
    </lineage>
</organism>
<dbReference type="PATRIC" id="fig|1121318.3.peg.2430"/>
<evidence type="ECO:0000259" key="1">
    <source>
        <dbReference type="PROSITE" id="PS50995"/>
    </source>
</evidence>
<dbReference type="STRING" id="36844.SAMN04488501_106174"/>
<sequence length="159" mass="18779">MKTELMEDKQYIFGAILTIANRMDTLLERELKEFGITTKQWFLSMIIDYLFEKPPTMKEVAKEIGSSHQNVKQVALKLQEKGLLTLEKDKKDARVTRLKMTEQSYKFWEKTQPRAVEFTENVFKDIEKEDLARASVVLEKMLLNLTEMKNRNEERIDQA</sequence>
<dbReference type="PROSITE" id="PS50995">
    <property type="entry name" value="HTH_MARR_2"/>
    <property type="match status" value="1"/>
</dbReference>
<feature type="domain" description="HTH marR-type" evidence="1">
    <location>
        <begin position="9"/>
        <end position="143"/>
    </location>
</feature>
<dbReference type="EMBL" id="LHUR01000027">
    <property type="protein sequence ID" value="KOA19309.1"/>
    <property type="molecule type" value="Genomic_DNA"/>
</dbReference>
<dbReference type="PANTHER" id="PTHR33164:SF58">
    <property type="entry name" value="DNA-BINDING TRANSCRIPTIONAL REPRESSOR SCOC"/>
    <property type="match status" value="1"/>
</dbReference>
<dbReference type="InterPro" id="IPR036388">
    <property type="entry name" value="WH-like_DNA-bd_sf"/>
</dbReference>
<name>A0A0L6Z8M2_9CLOT</name>
<dbReference type="SUPFAM" id="SSF46785">
    <property type="entry name" value="Winged helix' DNA-binding domain"/>
    <property type="match status" value="1"/>
</dbReference>
<dbReference type="Proteomes" id="UP000037043">
    <property type="component" value="Unassembled WGS sequence"/>
</dbReference>
<keyword evidence="3" id="KW-1185">Reference proteome</keyword>
<reference evidence="3" key="1">
    <citation type="submission" date="2015-08" db="EMBL/GenBank/DDBJ databases">
        <title>Genome sequence of the strict anaerobe Clostridium homopropionicum LuHBu1 (DSM 5847T).</title>
        <authorList>
            <person name="Poehlein A."/>
            <person name="Beck M."/>
            <person name="Schiel-Bengelsdorf B."/>
            <person name="Bengelsdorf F.R."/>
            <person name="Daniel R."/>
            <person name="Duerre P."/>
        </authorList>
    </citation>
    <scope>NUCLEOTIDE SEQUENCE [LARGE SCALE GENOMIC DNA]</scope>
    <source>
        <strain evidence="3">DSM 5847</strain>
    </source>
</reference>
<dbReference type="AlphaFoldDB" id="A0A0L6Z8M2"/>
<evidence type="ECO:0000313" key="3">
    <source>
        <dbReference type="Proteomes" id="UP000037043"/>
    </source>
</evidence>
<dbReference type="PANTHER" id="PTHR33164">
    <property type="entry name" value="TRANSCRIPTIONAL REGULATOR, MARR FAMILY"/>
    <property type="match status" value="1"/>
</dbReference>
<accession>A0A0L6Z8M2</accession>
<proteinExistence type="predicted"/>
<gene>
    <name evidence="2" type="primary">slyA_2</name>
    <name evidence="2" type="ORF">CLHOM_24150</name>
</gene>
<dbReference type="Pfam" id="PF12802">
    <property type="entry name" value="MarR_2"/>
    <property type="match status" value="1"/>
</dbReference>
<evidence type="ECO:0000313" key="2">
    <source>
        <dbReference type="EMBL" id="KOA19309.1"/>
    </source>
</evidence>
<protein>
    <submittedName>
        <fullName evidence="2">Transcriptional regulator SlyA</fullName>
    </submittedName>
</protein>
<dbReference type="InterPro" id="IPR000835">
    <property type="entry name" value="HTH_MarR-typ"/>
</dbReference>
<dbReference type="InterPro" id="IPR036390">
    <property type="entry name" value="WH_DNA-bd_sf"/>
</dbReference>
<dbReference type="Gene3D" id="1.10.10.10">
    <property type="entry name" value="Winged helix-like DNA-binding domain superfamily/Winged helix DNA-binding domain"/>
    <property type="match status" value="1"/>
</dbReference>
<dbReference type="GO" id="GO:0006950">
    <property type="term" value="P:response to stress"/>
    <property type="evidence" value="ECO:0007669"/>
    <property type="project" value="TreeGrafter"/>
</dbReference>
<dbReference type="SMART" id="SM00347">
    <property type="entry name" value="HTH_MARR"/>
    <property type="match status" value="1"/>
</dbReference>
<dbReference type="InterPro" id="IPR039422">
    <property type="entry name" value="MarR/SlyA-like"/>
</dbReference>
<dbReference type="RefSeq" id="WP_242846774.1">
    <property type="nucleotide sequence ID" value="NZ_LHUR01000027.1"/>
</dbReference>
<comment type="caution">
    <text evidence="2">The sequence shown here is derived from an EMBL/GenBank/DDBJ whole genome shotgun (WGS) entry which is preliminary data.</text>
</comment>